<sequence length="324" mass="34596">MNDEITVYVEGVRRSLAGLSEATREELLEDLPEHLAEVRAEGSGTLVDRLGTPEAYASELRSTAGLVGGFPEPPLDRFAQLREARDQALDLLARADRRTGPVIGYEKASDFLVLLRPGWWVLRGYLVAMALAYVLSDGTRLGLLPRIGNNELVALFLLAGCVIVSIVLGKRSAAFSRLPRLAVQSGTVVLVIFALSGFLTADDNARTPGYSDVNYGYSDPNPYSNVNDVYVYDGQGRLVPNARLYDQDGSPIQLGTNMCTDPSTGETIRSRNIGVPYCPQDAPFGGSSALPSASAPTEAPSPSTSAPADATSQPTRSAPASFSR</sequence>
<evidence type="ECO:0000256" key="1">
    <source>
        <dbReference type="SAM" id="MobiDB-lite"/>
    </source>
</evidence>
<feature type="region of interest" description="Disordered" evidence="1">
    <location>
        <begin position="255"/>
        <end position="274"/>
    </location>
</feature>
<gene>
    <name evidence="3" type="ORF">ACFY35_18905</name>
</gene>
<feature type="transmembrane region" description="Helical" evidence="2">
    <location>
        <begin position="181"/>
        <end position="201"/>
    </location>
</feature>
<keyword evidence="2" id="KW-0812">Transmembrane</keyword>
<dbReference type="RefSeq" id="WP_020515472.1">
    <property type="nucleotide sequence ID" value="NZ_JBIAZU010000003.1"/>
</dbReference>
<evidence type="ECO:0000313" key="4">
    <source>
        <dbReference type="Proteomes" id="UP001602245"/>
    </source>
</evidence>
<dbReference type="Pfam" id="PF22564">
    <property type="entry name" value="HAAS"/>
    <property type="match status" value="1"/>
</dbReference>
<feature type="transmembrane region" description="Helical" evidence="2">
    <location>
        <begin position="152"/>
        <end position="169"/>
    </location>
</feature>
<keyword evidence="4" id="KW-1185">Reference proteome</keyword>
<feature type="compositionally biased region" description="Low complexity" evidence="1">
    <location>
        <begin position="287"/>
        <end position="315"/>
    </location>
</feature>
<feature type="region of interest" description="Disordered" evidence="1">
    <location>
        <begin position="284"/>
        <end position="324"/>
    </location>
</feature>
<dbReference type="Proteomes" id="UP001602245">
    <property type="component" value="Unassembled WGS sequence"/>
</dbReference>
<comment type="caution">
    <text evidence="3">The sequence shown here is derived from an EMBL/GenBank/DDBJ whole genome shotgun (WGS) entry which is preliminary data.</text>
</comment>
<protein>
    <submittedName>
        <fullName evidence="3">Uncharacterized protein</fullName>
    </submittedName>
</protein>
<dbReference type="EMBL" id="JBIAZU010000003">
    <property type="protein sequence ID" value="MFF5291516.1"/>
    <property type="molecule type" value="Genomic_DNA"/>
</dbReference>
<accession>A0ABW6WF29</accession>
<organism evidence="3 4">
    <name type="scientific">Paractinoplanes globisporus</name>
    <dbReference type="NCBI Taxonomy" id="113565"/>
    <lineage>
        <taxon>Bacteria</taxon>
        <taxon>Bacillati</taxon>
        <taxon>Actinomycetota</taxon>
        <taxon>Actinomycetes</taxon>
        <taxon>Micromonosporales</taxon>
        <taxon>Micromonosporaceae</taxon>
        <taxon>Paractinoplanes</taxon>
    </lineage>
</organism>
<proteinExistence type="predicted"/>
<name>A0ABW6WF29_9ACTN</name>
<evidence type="ECO:0000313" key="3">
    <source>
        <dbReference type="EMBL" id="MFF5291516.1"/>
    </source>
</evidence>
<evidence type="ECO:0000256" key="2">
    <source>
        <dbReference type="SAM" id="Phobius"/>
    </source>
</evidence>
<feature type="compositionally biased region" description="Polar residues" evidence="1">
    <location>
        <begin position="255"/>
        <end position="267"/>
    </location>
</feature>
<keyword evidence="2" id="KW-1133">Transmembrane helix</keyword>
<feature type="transmembrane region" description="Helical" evidence="2">
    <location>
        <begin position="117"/>
        <end position="136"/>
    </location>
</feature>
<reference evidence="3 4" key="1">
    <citation type="submission" date="2024-10" db="EMBL/GenBank/DDBJ databases">
        <title>The Natural Products Discovery Center: Release of the First 8490 Sequenced Strains for Exploring Actinobacteria Biosynthetic Diversity.</title>
        <authorList>
            <person name="Kalkreuter E."/>
            <person name="Kautsar S.A."/>
            <person name="Yang D."/>
            <person name="Bader C.D."/>
            <person name="Teijaro C.N."/>
            <person name="Fluegel L."/>
            <person name="Davis C.M."/>
            <person name="Simpson J.R."/>
            <person name="Lauterbach L."/>
            <person name="Steele A.D."/>
            <person name="Gui C."/>
            <person name="Meng S."/>
            <person name="Li G."/>
            <person name="Viehrig K."/>
            <person name="Ye F."/>
            <person name="Su P."/>
            <person name="Kiefer A.F."/>
            <person name="Nichols A."/>
            <person name="Cepeda A.J."/>
            <person name="Yan W."/>
            <person name="Fan B."/>
            <person name="Jiang Y."/>
            <person name="Adhikari A."/>
            <person name="Zheng C.-J."/>
            <person name="Schuster L."/>
            <person name="Cowan T.M."/>
            <person name="Smanski M.J."/>
            <person name="Chevrette M.G."/>
            <person name="De Carvalho L.P.S."/>
            <person name="Shen B."/>
        </authorList>
    </citation>
    <scope>NUCLEOTIDE SEQUENCE [LARGE SCALE GENOMIC DNA]</scope>
    <source>
        <strain evidence="3 4">NPDC000087</strain>
    </source>
</reference>
<keyword evidence="2" id="KW-0472">Membrane</keyword>